<evidence type="ECO:0000313" key="3">
    <source>
        <dbReference type="Proteomes" id="UP000265520"/>
    </source>
</evidence>
<accession>A0A392RMR8</accession>
<name>A0A392RMR8_9FABA</name>
<protein>
    <submittedName>
        <fullName evidence="2">Uncharacterized protein</fullName>
    </submittedName>
</protein>
<reference evidence="2 3" key="1">
    <citation type="journal article" date="2018" name="Front. Plant Sci.">
        <title>Red Clover (Trifolium pratense) and Zigzag Clover (T. medium) - A Picture of Genomic Similarities and Differences.</title>
        <authorList>
            <person name="Dluhosova J."/>
            <person name="Istvanek J."/>
            <person name="Nedelnik J."/>
            <person name="Repkova J."/>
        </authorList>
    </citation>
    <scope>NUCLEOTIDE SEQUENCE [LARGE SCALE GENOMIC DNA]</scope>
    <source>
        <strain evidence="3">cv. 10/8</strain>
        <tissue evidence="2">Leaf</tissue>
    </source>
</reference>
<dbReference type="Proteomes" id="UP000265520">
    <property type="component" value="Unassembled WGS sequence"/>
</dbReference>
<sequence length="56" mass="6394">MLSRGARWDRESDSKDGKTETCSLQREKATGNCRNPKIPGLSERKRQETAGIRKFL</sequence>
<evidence type="ECO:0000313" key="2">
    <source>
        <dbReference type="EMBL" id="MCI36845.1"/>
    </source>
</evidence>
<feature type="non-terminal residue" evidence="2">
    <location>
        <position position="56"/>
    </location>
</feature>
<evidence type="ECO:0000256" key="1">
    <source>
        <dbReference type="SAM" id="MobiDB-lite"/>
    </source>
</evidence>
<comment type="caution">
    <text evidence="2">The sequence shown here is derived from an EMBL/GenBank/DDBJ whole genome shotgun (WGS) entry which is preliminary data.</text>
</comment>
<feature type="region of interest" description="Disordered" evidence="1">
    <location>
        <begin position="1"/>
        <end position="56"/>
    </location>
</feature>
<feature type="compositionally biased region" description="Basic and acidic residues" evidence="1">
    <location>
        <begin position="1"/>
        <end position="29"/>
    </location>
</feature>
<proteinExistence type="predicted"/>
<dbReference type="AlphaFoldDB" id="A0A392RMR8"/>
<organism evidence="2 3">
    <name type="scientific">Trifolium medium</name>
    <dbReference type="NCBI Taxonomy" id="97028"/>
    <lineage>
        <taxon>Eukaryota</taxon>
        <taxon>Viridiplantae</taxon>
        <taxon>Streptophyta</taxon>
        <taxon>Embryophyta</taxon>
        <taxon>Tracheophyta</taxon>
        <taxon>Spermatophyta</taxon>
        <taxon>Magnoliopsida</taxon>
        <taxon>eudicotyledons</taxon>
        <taxon>Gunneridae</taxon>
        <taxon>Pentapetalae</taxon>
        <taxon>rosids</taxon>
        <taxon>fabids</taxon>
        <taxon>Fabales</taxon>
        <taxon>Fabaceae</taxon>
        <taxon>Papilionoideae</taxon>
        <taxon>50 kb inversion clade</taxon>
        <taxon>NPAAA clade</taxon>
        <taxon>Hologalegina</taxon>
        <taxon>IRL clade</taxon>
        <taxon>Trifolieae</taxon>
        <taxon>Trifolium</taxon>
    </lineage>
</organism>
<keyword evidence="3" id="KW-1185">Reference proteome</keyword>
<dbReference type="EMBL" id="LXQA010238036">
    <property type="protein sequence ID" value="MCI36845.1"/>
    <property type="molecule type" value="Genomic_DNA"/>
</dbReference>